<feature type="chain" id="PRO_5043756266" description="Conjugal transfer protein" evidence="2">
    <location>
        <begin position="27"/>
        <end position="97"/>
    </location>
</feature>
<accession>A0AAW5ZUL8</accession>
<name>A0AAW5ZUL8_RALSL</name>
<dbReference type="RefSeq" id="WP_231663439.1">
    <property type="nucleotide sequence ID" value="NZ_JACWOR010000047.1"/>
</dbReference>
<keyword evidence="1" id="KW-1133">Transmembrane helix</keyword>
<evidence type="ECO:0000256" key="2">
    <source>
        <dbReference type="SAM" id="SignalP"/>
    </source>
</evidence>
<comment type="caution">
    <text evidence="3">The sequence shown here is derived from an EMBL/GenBank/DDBJ whole genome shotgun (WGS) entry which is preliminary data.</text>
</comment>
<evidence type="ECO:0000313" key="4">
    <source>
        <dbReference type="Proteomes" id="UP001144050"/>
    </source>
</evidence>
<keyword evidence="2" id="KW-0732">Signal</keyword>
<keyword evidence="1" id="KW-0472">Membrane</keyword>
<sequence>MKFAPRHQLIFAALFAGLLSSAPASAGGLDAGTQAANTFKLWFYGFAGICASIYLLWVGLEIWGEKARWIDFAHAVGKVAGVGAVIVIAPWAWTLFI</sequence>
<gene>
    <name evidence="3" type="ORF">LBW59_22315</name>
</gene>
<dbReference type="AlphaFoldDB" id="A0AAW5ZUL8"/>
<feature type="transmembrane region" description="Helical" evidence="1">
    <location>
        <begin position="75"/>
        <end position="93"/>
    </location>
</feature>
<evidence type="ECO:0008006" key="5">
    <source>
        <dbReference type="Google" id="ProtNLM"/>
    </source>
</evidence>
<dbReference type="EMBL" id="JAIVFG010000052">
    <property type="protein sequence ID" value="MDB0573486.1"/>
    <property type="molecule type" value="Genomic_DNA"/>
</dbReference>
<evidence type="ECO:0000256" key="1">
    <source>
        <dbReference type="SAM" id="Phobius"/>
    </source>
</evidence>
<evidence type="ECO:0000313" key="3">
    <source>
        <dbReference type="EMBL" id="MDB0573486.1"/>
    </source>
</evidence>
<feature type="transmembrane region" description="Helical" evidence="1">
    <location>
        <begin position="42"/>
        <end position="63"/>
    </location>
</feature>
<proteinExistence type="predicted"/>
<reference evidence="3" key="1">
    <citation type="submission" date="2021-09" db="EMBL/GenBank/DDBJ databases">
        <title>Genomic analysis of Ralstonia spp.</title>
        <authorList>
            <person name="Aburjaile F."/>
            <person name="Ariute J.C."/>
            <person name="Pais A.K.L."/>
            <person name="Albuquerque G.M.R."/>
            <person name="Silva A.M.F."/>
            <person name="Brenig B."/>
            <person name="Azevedo V."/>
            <person name="Matiuzzi M."/>
            <person name="Ramos R."/>
            <person name="Goes-Neto A."/>
            <person name="Soares S."/>
            <person name="Iseppon A.M.B."/>
            <person name="Souza E."/>
            <person name="Gama M."/>
        </authorList>
    </citation>
    <scope>NUCLEOTIDE SEQUENCE</scope>
    <source>
        <strain evidence="3">CCRMRs91</strain>
    </source>
</reference>
<protein>
    <recommendedName>
        <fullName evidence="5">Conjugal transfer protein</fullName>
    </recommendedName>
</protein>
<organism evidence="3 4">
    <name type="scientific">Ralstonia solanacearum</name>
    <name type="common">Pseudomonas solanacearum</name>
    <dbReference type="NCBI Taxonomy" id="305"/>
    <lineage>
        <taxon>Bacteria</taxon>
        <taxon>Pseudomonadati</taxon>
        <taxon>Pseudomonadota</taxon>
        <taxon>Betaproteobacteria</taxon>
        <taxon>Burkholderiales</taxon>
        <taxon>Burkholderiaceae</taxon>
        <taxon>Ralstonia</taxon>
        <taxon>Ralstonia solanacearum species complex</taxon>
    </lineage>
</organism>
<dbReference type="Proteomes" id="UP001144050">
    <property type="component" value="Unassembled WGS sequence"/>
</dbReference>
<feature type="signal peptide" evidence="2">
    <location>
        <begin position="1"/>
        <end position="26"/>
    </location>
</feature>
<keyword evidence="1" id="KW-0812">Transmembrane</keyword>